<evidence type="ECO:0000259" key="3">
    <source>
        <dbReference type="PROSITE" id="PS50850"/>
    </source>
</evidence>
<keyword evidence="2" id="KW-0812">Transmembrane</keyword>
<dbReference type="Proteomes" id="UP001153620">
    <property type="component" value="Chromosome 1"/>
</dbReference>
<feature type="domain" description="Major facilitator superfamily (MFS) profile" evidence="3">
    <location>
        <begin position="23"/>
        <end position="434"/>
    </location>
</feature>
<feature type="transmembrane region" description="Helical" evidence="2">
    <location>
        <begin position="178"/>
        <end position="198"/>
    </location>
</feature>
<dbReference type="Gene3D" id="1.20.1250.20">
    <property type="entry name" value="MFS general substrate transporter like domains"/>
    <property type="match status" value="1"/>
</dbReference>
<feature type="transmembrane region" description="Helical" evidence="2">
    <location>
        <begin position="148"/>
        <end position="166"/>
    </location>
</feature>
<organism evidence="4 5">
    <name type="scientific">Chironomus riparius</name>
    <dbReference type="NCBI Taxonomy" id="315576"/>
    <lineage>
        <taxon>Eukaryota</taxon>
        <taxon>Metazoa</taxon>
        <taxon>Ecdysozoa</taxon>
        <taxon>Arthropoda</taxon>
        <taxon>Hexapoda</taxon>
        <taxon>Insecta</taxon>
        <taxon>Pterygota</taxon>
        <taxon>Neoptera</taxon>
        <taxon>Endopterygota</taxon>
        <taxon>Diptera</taxon>
        <taxon>Nematocera</taxon>
        <taxon>Chironomoidea</taxon>
        <taxon>Chironomidae</taxon>
        <taxon>Chironominae</taxon>
        <taxon>Chironomus</taxon>
    </lineage>
</organism>
<feature type="transmembrane region" description="Helical" evidence="2">
    <location>
        <begin position="384"/>
        <end position="402"/>
    </location>
</feature>
<evidence type="ECO:0000256" key="2">
    <source>
        <dbReference type="SAM" id="Phobius"/>
    </source>
</evidence>
<reference evidence="4" key="2">
    <citation type="submission" date="2022-10" db="EMBL/GenBank/DDBJ databases">
        <authorList>
            <consortium name="ENA_rothamsted_submissions"/>
            <consortium name="culmorum"/>
            <person name="King R."/>
        </authorList>
    </citation>
    <scope>NUCLEOTIDE SEQUENCE</scope>
</reference>
<gene>
    <name evidence="4" type="ORF">CHIRRI_LOCUS2709</name>
</gene>
<dbReference type="OrthoDB" id="8055603at2759"/>
<feature type="transmembrane region" description="Helical" evidence="2">
    <location>
        <begin position="64"/>
        <end position="82"/>
    </location>
</feature>
<evidence type="ECO:0000313" key="5">
    <source>
        <dbReference type="Proteomes" id="UP001153620"/>
    </source>
</evidence>
<sequence length="434" mass="48340">MKINFDRTYSVNFITPRAENTHGWVVVLGACLVFIFNISLATTFSIIFSPIFDNSDDKSVRLAMNIYEILSNLTVICTGFMLRDLSAKHFVVIGSSLLFVGLVISSFVVNLGQLIITFSIIMGIGMGLLNPATFIAVLSCFNASRNRAIGIVFASLGLGQLIMPPIANYLLENFTFRIVISFVAALSLIGLVGAHLLAPIKWRSCEEHHDHYSNRIYNNNVEECQYLLPKNEEISQSSVTTKIVHATDLELLVDYKFLALGIGLSFILAMSVDLTKLLPTFLTTNFGLESSQAQICTYVIRIADIMARMSFAFITDAFKLSSKTVLLIGLIGTTAVRLVLLDPYLNFEFILFVCITLGTFRAMTVINQILIIVDFAKGRCPRRVPGMLGLCYVMKSILVVVSECLYEHLEDYNTHIFIHLGIQIIVIVLWICII</sequence>
<dbReference type="PANTHER" id="PTHR11360:SF229">
    <property type="entry name" value="AGAP007601-PA"/>
    <property type="match status" value="1"/>
</dbReference>
<dbReference type="PANTHER" id="PTHR11360">
    <property type="entry name" value="MONOCARBOXYLATE TRANSPORTER"/>
    <property type="match status" value="1"/>
</dbReference>
<dbReference type="SUPFAM" id="SSF103473">
    <property type="entry name" value="MFS general substrate transporter"/>
    <property type="match status" value="1"/>
</dbReference>
<feature type="transmembrane region" description="Helical" evidence="2">
    <location>
        <begin position="21"/>
        <end position="52"/>
    </location>
</feature>
<evidence type="ECO:0000256" key="1">
    <source>
        <dbReference type="ARBA" id="ARBA00004141"/>
    </source>
</evidence>
<name>A0A9N9WL48_9DIPT</name>
<dbReference type="Pfam" id="PF07690">
    <property type="entry name" value="MFS_1"/>
    <property type="match status" value="1"/>
</dbReference>
<dbReference type="EMBL" id="OU895877">
    <property type="protein sequence ID" value="CAG9799751.1"/>
    <property type="molecule type" value="Genomic_DNA"/>
</dbReference>
<comment type="subcellular location">
    <subcellularLocation>
        <location evidence="1">Membrane</location>
        <topology evidence="1">Multi-pass membrane protein</topology>
    </subcellularLocation>
</comment>
<dbReference type="InterPro" id="IPR036259">
    <property type="entry name" value="MFS_trans_sf"/>
</dbReference>
<reference evidence="4" key="1">
    <citation type="submission" date="2022-01" db="EMBL/GenBank/DDBJ databases">
        <authorList>
            <person name="King R."/>
        </authorList>
    </citation>
    <scope>NUCLEOTIDE SEQUENCE</scope>
</reference>
<evidence type="ECO:0000313" key="4">
    <source>
        <dbReference type="EMBL" id="CAG9799751.1"/>
    </source>
</evidence>
<feature type="transmembrane region" description="Helical" evidence="2">
    <location>
        <begin position="115"/>
        <end position="141"/>
    </location>
</feature>
<dbReference type="GO" id="GO:0016020">
    <property type="term" value="C:membrane"/>
    <property type="evidence" value="ECO:0007669"/>
    <property type="project" value="UniProtKB-SubCell"/>
</dbReference>
<feature type="transmembrane region" description="Helical" evidence="2">
    <location>
        <begin position="414"/>
        <end position="433"/>
    </location>
</feature>
<protein>
    <recommendedName>
        <fullName evidence="3">Major facilitator superfamily (MFS) profile domain-containing protein</fullName>
    </recommendedName>
</protein>
<dbReference type="PROSITE" id="PS50850">
    <property type="entry name" value="MFS"/>
    <property type="match status" value="1"/>
</dbReference>
<dbReference type="PROSITE" id="PS51257">
    <property type="entry name" value="PROKAR_LIPOPROTEIN"/>
    <property type="match status" value="1"/>
</dbReference>
<accession>A0A9N9WL48</accession>
<keyword evidence="2" id="KW-1133">Transmembrane helix</keyword>
<dbReference type="InterPro" id="IPR011701">
    <property type="entry name" value="MFS"/>
</dbReference>
<dbReference type="AlphaFoldDB" id="A0A9N9WL48"/>
<keyword evidence="2" id="KW-0472">Membrane</keyword>
<dbReference type="InterPro" id="IPR050327">
    <property type="entry name" value="Proton-linked_MCT"/>
</dbReference>
<proteinExistence type="predicted"/>
<dbReference type="GO" id="GO:0008028">
    <property type="term" value="F:monocarboxylic acid transmembrane transporter activity"/>
    <property type="evidence" value="ECO:0007669"/>
    <property type="project" value="TreeGrafter"/>
</dbReference>
<dbReference type="InterPro" id="IPR020846">
    <property type="entry name" value="MFS_dom"/>
</dbReference>
<feature type="transmembrane region" description="Helical" evidence="2">
    <location>
        <begin position="350"/>
        <end position="372"/>
    </location>
</feature>
<feature type="transmembrane region" description="Helical" evidence="2">
    <location>
        <begin position="89"/>
        <end position="109"/>
    </location>
</feature>
<keyword evidence="5" id="KW-1185">Reference proteome</keyword>
<feature type="transmembrane region" description="Helical" evidence="2">
    <location>
        <begin position="325"/>
        <end position="344"/>
    </location>
</feature>